<reference evidence="2" key="1">
    <citation type="submission" date="2021-10" db="EMBL/GenBank/DDBJ databases">
        <title>Melipona bicolor Genome sequencing and assembly.</title>
        <authorList>
            <person name="Araujo N.S."/>
            <person name="Arias M.C."/>
        </authorList>
    </citation>
    <scope>NUCLEOTIDE SEQUENCE</scope>
    <source>
        <strain evidence="2">USP_2M_L1-L4_2017</strain>
        <tissue evidence="2">Whole body</tissue>
    </source>
</reference>
<feature type="non-terminal residue" evidence="2">
    <location>
        <position position="1"/>
    </location>
</feature>
<keyword evidence="3" id="KW-1185">Reference proteome</keyword>
<name>A0AA40FIK1_9HYME</name>
<evidence type="ECO:0000313" key="2">
    <source>
        <dbReference type="EMBL" id="KAK1119628.1"/>
    </source>
</evidence>
<feature type="non-terminal residue" evidence="2">
    <location>
        <position position="87"/>
    </location>
</feature>
<protein>
    <submittedName>
        <fullName evidence="2">Uncharacterized protein</fullName>
    </submittedName>
</protein>
<accession>A0AA40FIK1</accession>
<feature type="compositionally biased region" description="Basic and acidic residues" evidence="1">
    <location>
        <begin position="12"/>
        <end position="21"/>
    </location>
</feature>
<gene>
    <name evidence="2" type="ORF">K0M31_013048</name>
</gene>
<proteinExistence type="predicted"/>
<feature type="region of interest" description="Disordered" evidence="1">
    <location>
        <begin position="1"/>
        <end position="21"/>
    </location>
</feature>
<evidence type="ECO:0000313" key="3">
    <source>
        <dbReference type="Proteomes" id="UP001177670"/>
    </source>
</evidence>
<dbReference type="Proteomes" id="UP001177670">
    <property type="component" value="Unassembled WGS sequence"/>
</dbReference>
<evidence type="ECO:0000256" key="1">
    <source>
        <dbReference type="SAM" id="MobiDB-lite"/>
    </source>
</evidence>
<dbReference type="EMBL" id="JAHYIQ010000035">
    <property type="protein sequence ID" value="KAK1119628.1"/>
    <property type="molecule type" value="Genomic_DNA"/>
</dbReference>
<sequence>PRLRDGGALARRTADEQRGGGERITASLIRERSLFQTVIDPSLLMPLLPVQPYNVIVHAWFRNSINTILIQLTPIGNLYHSEATYRK</sequence>
<dbReference type="AlphaFoldDB" id="A0AA40FIK1"/>
<comment type="caution">
    <text evidence="2">The sequence shown here is derived from an EMBL/GenBank/DDBJ whole genome shotgun (WGS) entry which is preliminary data.</text>
</comment>
<organism evidence="2 3">
    <name type="scientific">Melipona bicolor</name>
    <dbReference type="NCBI Taxonomy" id="60889"/>
    <lineage>
        <taxon>Eukaryota</taxon>
        <taxon>Metazoa</taxon>
        <taxon>Ecdysozoa</taxon>
        <taxon>Arthropoda</taxon>
        <taxon>Hexapoda</taxon>
        <taxon>Insecta</taxon>
        <taxon>Pterygota</taxon>
        <taxon>Neoptera</taxon>
        <taxon>Endopterygota</taxon>
        <taxon>Hymenoptera</taxon>
        <taxon>Apocrita</taxon>
        <taxon>Aculeata</taxon>
        <taxon>Apoidea</taxon>
        <taxon>Anthophila</taxon>
        <taxon>Apidae</taxon>
        <taxon>Melipona</taxon>
    </lineage>
</organism>